<comment type="pathway">
    <text evidence="4 12">Porphyrin-containing compound metabolism; protoheme biosynthesis.</text>
</comment>
<dbReference type="SUPFAM" id="SSF51905">
    <property type="entry name" value="FAD/NAD(P)-binding domain"/>
    <property type="match status" value="1"/>
</dbReference>
<keyword evidence="9 12" id="KW-0274">FAD</keyword>
<dbReference type="GO" id="GO:0005737">
    <property type="term" value="C:cytoplasm"/>
    <property type="evidence" value="ECO:0007669"/>
    <property type="project" value="UniProtKB-SubCell"/>
</dbReference>
<comment type="catalytic activity">
    <reaction evidence="1">
        <text>coproporphyrinogen III + 3 O2 = coproporphyrin III + 3 H2O2</text>
        <dbReference type="Rhea" id="RHEA:43436"/>
        <dbReference type="ChEBI" id="CHEBI:15379"/>
        <dbReference type="ChEBI" id="CHEBI:16240"/>
        <dbReference type="ChEBI" id="CHEBI:57309"/>
        <dbReference type="ChEBI" id="CHEBI:131725"/>
        <dbReference type="EC" id="1.3.3.15"/>
    </reaction>
    <physiologicalReaction direction="left-to-right" evidence="1">
        <dbReference type="Rhea" id="RHEA:43437"/>
    </physiologicalReaction>
</comment>
<keyword evidence="17" id="KW-1185">Reference proteome</keyword>
<organism evidence="15 18">
    <name type="scientific">Arthrobacter zhangbolii</name>
    <dbReference type="NCBI Taxonomy" id="2886936"/>
    <lineage>
        <taxon>Bacteria</taxon>
        <taxon>Bacillati</taxon>
        <taxon>Actinomycetota</taxon>
        <taxon>Actinomycetes</taxon>
        <taxon>Micrococcales</taxon>
        <taxon>Micrococcaceae</taxon>
        <taxon>Arthrobacter</taxon>
    </lineage>
</organism>
<dbReference type="Proteomes" id="UP001155145">
    <property type="component" value="Unassembled WGS sequence"/>
</dbReference>
<dbReference type="PANTHER" id="PTHR42923">
    <property type="entry name" value="PROTOPORPHYRINOGEN OXIDASE"/>
    <property type="match status" value="1"/>
</dbReference>
<dbReference type="GO" id="GO:0004729">
    <property type="term" value="F:oxygen-dependent protoporphyrinogen oxidase activity"/>
    <property type="evidence" value="ECO:0007669"/>
    <property type="project" value="UniProtKB-UniRule"/>
</dbReference>
<evidence type="ECO:0000256" key="9">
    <source>
        <dbReference type="ARBA" id="ARBA00022827"/>
    </source>
</evidence>
<evidence type="ECO:0000256" key="3">
    <source>
        <dbReference type="ARBA" id="ARBA00002185"/>
    </source>
</evidence>
<dbReference type="NCBIfam" id="TIGR00562">
    <property type="entry name" value="proto_IX_ox"/>
    <property type="match status" value="1"/>
</dbReference>
<evidence type="ECO:0000313" key="15">
    <source>
        <dbReference type="EMBL" id="MCC3273958.1"/>
    </source>
</evidence>
<dbReference type="EMBL" id="JAJFZT010000010">
    <property type="protein sequence ID" value="MCC3273958.1"/>
    <property type="molecule type" value="Genomic_DNA"/>
</dbReference>
<dbReference type="Proteomes" id="UP000829758">
    <property type="component" value="Chromosome"/>
</dbReference>
<dbReference type="InterPro" id="IPR004572">
    <property type="entry name" value="Protoporphyrinogen_oxidase"/>
</dbReference>
<feature type="region of interest" description="Disordered" evidence="13">
    <location>
        <begin position="1"/>
        <end position="30"/>
    </location>
</feature>
<evidence type="ECO:0000259" key="14">
    <source>
        <dbReference type="Pfam" id="PF01593"/>
    </source>
</evidence>
<dbReference type="SUPFAM" id="SSF54373">
    <property type="entry name" value="FAD-linked reductases, C-terminal domain"/>
    <property type="match status" value="1"/>
</dbReference>
<evidence type="ECO:0000256" key="2">
    <source>
        <dbReference type="ARBA" id="ARBA00001974"/>
    </source>
</evidence>
<dbReference type="InterPro" id="IPR036188">
    <property type="entry name" value="FAD/NAD-bd_sf"/>
</dbReference>
<dbReference type="Gene3D" id="3.50.50.60">
    <property type="entry name" value="FAD/NAD(P)-binding domain"/>
    <property type="match status" value="1"/>
</dbReference>
<dbReference type="Gene3D" id="3.90.660.20">
    <property type="entry name" value="Protoporphyrinogen oxidase, mitochondrial, domain 2"/>
    <property type="match status" value="1"/>
</dbReference>
<evidence type="ECO:0000256" key="4">
    <source>
        <dbReference type="ARBA" id="ARBA00004744"/>
    </source>
</evidence>
<evidence type="ECO:0000256" key="6">
    <source>
        <dbReference type="ARBA" id="ARBA00012402"/>
    </source>
</evidence>
<evidence type="ECO:0000313" key="16">
    <source>
        <dbReference type="EMBL" id="UON91310.1"/>
    </source>
</evidence>
<evidence type="ECO:0000313" key="18">
    <source>
        <dbReference type="Proteomes" id="UP001155145"/>
    </source>
</evidence>
<dbReference type="GO" id="GO:0006783">
    <property type="term" value="P:heme biosynthetic process"/>
    <property type="evidence" value="ECO:0007669"/>
    <property type="project" value="UniProtKB-UniRule"/>
</dbReference>
<comment type="similarity">
    <text evidence="5 12">Belongs to the protoporphyrinogen/coproporphyrinogen oxidase family. Coproporphyrinogen III oxidase subfamily.</text>
</comment>
<evidence type="ECO:0000256" key="5">
    <source>
        <dbReference type="ARBA" id="ARBA00008310"/>
    </source>
</evidence>
<accession>A0A9X1SA98</accession>
<proteinExistence type="inferred from homology"/>
<dbReference type="InterPro" id="IPR050464">
    <property type="entry name" value="Zeta_carotene_desat/Oxidored"/>
</dbReference>
<comment type="function">
    <text evidence="3 12">Involved in coproporphyrin-dependent heme b biosynthesis. Catalyzes the oxidation of coproporphyrinogen III to coproporphyrin III.</text>
</comment>
<protein>
    <recommendedName>
        <fullName evidence="7 12">Coproporphyrinogen III oxidase</fullName>
        <ecNumber evidence="6 12">1.3.3.15</ecNumber>
    </recommendedName>
</protein>
<dbReference type="EMBL" id="CP094984">
    <property type="protein sequence ID" value="UON91310.1"/>
    <property type="molecule type" value="Genomic_DNA"/>
</dbReference>
<comment type="subcellular location">
    <subcellularLocation>
        <location evidence="12">Cytoplasm</location>
    </subcellularLocation>
</comment>
<comment type="cofactor">
    <cofactor evidence="2 12">
        <name>FAD</name>
        <dbReference type="ChEBI" id="CHEBI:57692"/>
    </cofactor>
</comment>
<evidence type="ECO:0000256" key="8">
    <source>
        <dbReference type="ARBA" id="ARBA00022630"/>
    </source>
</evidence>
<dbReference type="RefSeq" id="WP_227929555.1">
    <property type="nucleotide sequence ID" value="NZ_CP094984.1"/>
</dbReference>
<reference evidence="15" key="1">
    <citation type="submission" date="2021-10" db="EMBL/GenBank/DDBJ databases">
        <title>Novel species in genus Arthrobacter.</title>
        <authorList>
            <person name="Liu Y."/>
        </authorList>
    </citation>
    <scope>NUCLEOTIDE SEQUENCE</scope>
    <source>
        <strain evidence="15">Zg-Y462</strain>
        <strain evidence="17">zg-Y462</strain>
    </source>
</reference>
<evidence type="ECO:0000313" key="17">
    <source>
        <dbReference type="Proteomes" id="UP000829758"/>
    </source>
</evidence>
<keyword evidence="11 12" id="KW-0350">Heme biosynthesis</keyword>
<dbReference type="Pfam" id="PF01593">
    <property type="entry name" value="Amino_oxidase"/>
    <property type="match status" value="1"/>
</dbReference>
<dbReference type="InterPro" id="IPR002937">
    <property type="entry name" value="Amino_oxidase"/>
</dbReference>
<evidence type="ECO:0000256" key="13">
    <source>
        <dbReference type="SAM" id="MobiDB-lite"/>
    </source>
</evidence>
<gene>
    <name evidence="15" type="primary">hemG</name>
    <name evidence="15" type="ORF">LJ755_14620</name>
    <name evidence="16" type="ORF">MUK71_11950</name>
</gene>
<evidence type="ECO:0000256" key="10">
    <source>
        <dbReference type="ARBA" id="ARBA00023002"/>
    </source>
</evidence>
<evidence type="ECO:0000256" key="11">
    <source>
        <dbReference type="ARBA" id="ARBA00023133"/>
    </source>
</evidence>
<dbReference type="PANTHER" id="PTHR42923:SF3">
    <property type="entry name" value="PROTOPORPHYRINOGEN OXIDASE"/>
    <property type="match status" value="1"/>
</dbReference>
<feature type="domain" description="Amine oxidase" evidence="14">
    <location>
        <begin position="39"/>
        <end position="453"/>
    </location>
</feature>
<evidence type="ECO:0000256" key="7">
    <source>
        <dbReference type="ARBA" id="ARBA00019046"/>
    </source>
</evidence>
<keyword evidence="8 12" id="KW-0285">Flavoprotein</keyword>
<dbReference type="AlphaFoldDB" id="A0A9X1SA98"/>
<keyword evidence="10 12" id="KW-0560">Oxidoreductase</keyword>
<dbReference type="EC" id="1.3.3.15" evidence="6 12"/>
<keyword evidence="12" id="KW-0963">Cytoplasm</keyword>
<evidence type="ECO:0000256" key="1">
    <source>
        <dbReference type="ARBA" id="ARBA00001755"/>
    </source>
</evidence>
<evidence type="ECO:0000256" key="12">
    <source>
        <dbReference type="RuleBase" id="RU364052"/>
    </source>
</evidence>
<sequence length="509" mass="51303">MPHRFAAKTGRAARPGRSTESGAVPPENTPSAVVVGGGISGLIAARDLARAGIRVTVLEATGSFGGCVGRHEVAGIRLDSGAESFATKSTAVPELISELGLSGAVVQPNPAGSWLQLAAADLPAGAQRMPASGILGIPADPRDPDIVRALGRVGAARAALDKVLPVGALQRRESVSLGEVVRSRMGEAVLRRLVTPVVGGVYSADPNVLDVDSVAPGLRAAIAKHGSLAAAVGAIRAAAPAGSAVAGLEGGMGRLAEALTADLEASGVLLLAGTRAEKLSRHNDGWQIRVADGDGDTRELSADAVVVATDGPAAVDLMSGALPELSAYKPSPGPGVALVTLVVDRPELDAMPRGTGVLVDREVEGVDAKALTHATAKWQWLADSTGPGTHVLRLSYGRALSPDDAASEPAHAERADEDLLRQAVADASALLQVSLSAEDVVGADVVRWVGALPSAAVGHSDRVAAVRAAVAEVSGLEAVGAWLAGTGLAAVTADTRTRTAALARALQQV</sequence>
<name>A0A9X1SA98_9MICC</name>
<dbReference type="Gene3D" id="1.10.3110.10">
    <property type="entry name" value="protoporphyrinogen ix oxidase, domain 3"/>
    <property type="match status" value="1"/>
</dbReference>